<evidence type="ECO:0000259" key="1">
    <source>
        <dbReference type="PROSITE" id="PS51462"/>
    </source>
</evidence>
<feature type="domain" description="Nudix hydrolase" evidence="1">
    <location>
        <begin position="45"/>
        <end position="159"/>
    </location>
</feature>
<evidence type="ECO:0000313" key="2">
    <source>
        <dbReference type="EMBL" id="RAW15721.1"/>
    </source>
</evidence>
<dbReference type="EMBL" id="QMIG01000005">
    <property type="protein sequence ID" value="RAW15721.1"/>
    <property type="molecule type" value="Genomic_DNA"/>
</dbReference>
<dbReference type="AlphaFoldDB" id="A0A329QUH5"/>
<dbReference type="InterPro" id="IPR015797">
    <property type="entry name" value="NUDIX_hydrolase-like_dom_sf"/>
</dbReference>
<name>A0A329QUH5_9ACTN</name>
<dbReference type="PROSITE" id="PS51462">
    <property type="entry name" value="NUDIX"/>
    <property type="match status" value="1"/>
</dbReference>
<proteinExistence type="predicted"/>
<dbReference type="GO" id="GO:0016787">
    <property type="term" value="F:hydrolase activity"/>
    <property type="evidence" value="ECO:0007669"/>
    <property type="project" value="UniProtKB-KW"/>
</dbReference>
<reference evidence="2 3" key="1">
    <citation type="submission" date="2018-06" db="EMBL/GenBank/DDBJ databases">
        <title>Phytoactinopolyspora halophila sp. nov., a novel halophilic actinomycete isolated from a saline soil in China.</title>
        <authorList>
            <person name="Tang S.-K."/>
        </authorList>
    </citation>
    <scope>NUCLEOTIDE SEQUENCE [LARGE SCALE GENOMIC DNA]</scope>
    <source>
        <strain evidence="2 3">YIM 96934</strain>
    </source>
</reference>
<dbReference type="RefSeq" id="WP_112257923.1">
    <property type="nucleotide sequence ID" value="NZ_QMIG01000005.1"/>
</dbReference>
<dbReference type="OrthoDB" id="21568at2"/>
<comment type="caution">
    <text evidence="2">The sequence shown here is derived from an EMBL/GenBank/DDBJ whole genome shotgun (WGS) entry which is preliminary data.</text>
</comment>
<dbReference type="CDD" id="cd03674">
    <property type="entry name" value="NUDIX_Hydrolase"/>
    <property type="match status" value="1"/>
</dbReference>
<dbReference type="Proteomes" id="UP000250462">
    <property type="component" value="Unassembled WGS sequence"/>
</dbReference>
<keyword evidence="3" id="KW-1185">Reference proteome</keyword>
<evidence type="ECO:0000313" key="3">
    <source>
        <dbReference type="Proteomes" id="UP000250462"/>
    </source>
</evidence>
<protein>
    <submittedName>
        <fullName evidence="2">NUDIX hydrolase</fullName>
    </submittedName>
</protein>
<sequence>MAALNSPVADLLSSYRARDPLESVDLARTRDLVKTARDPWLRSTRIHVTASALIVHPPTQRVLLRWHPRQHAWLQVGGHGDPGEITPIDIALREGREETGLTDLVPWPDESIVHVVVVPVAASDTEPAHEHADIRFVLATQAPESIRPEHGEAPLRWLTVPAAISATAEENLQETLSRVGQLLAH</sequence>
<dbReference type="SUPFAM" id="SSF55811">
    <property type="entry name" value="Nudix"/>
    <property type="match status" value="1"/>
</dbReference>
<accession>A0A329QUH5</accession>
<dbReference type="InterPro" id="IPR000086">
    <property type="entry name" value="NUDIX_hydrolase_dom"/>
</dbReference>
<gene>
    <name evidence="2" type="ORF">DPM12_08320</name>
</gene>
<keyword evidence="2" id="KW-0378">Hydrolase</keyword>
<dbReference type="Gene3D" id="3.90.79.10">
    <property type="entry name" value="Nucleoside Triphosphate Pyrophosphohydrolase"/>
    <property type="match status" value="1"/>
</dbReference>
<organism evidence="2 3">
    <name type="scientific">Phytoactinopolyspora halophila</name>
    <dbReference type="NCBI Taxonomy" id="1981511"/>
    <lineage>
        <taxon>Bacteria</taxon>
        <taxon>Bacillati</taxon>
        <taxon>Actinomycetota</taxon>
        <taxon>Actinomycetes</taxon>
        <taxon>Jiangellales</taxon>
        <taxon>Jiangellaceae</taxon>
        <taxon>Phytoactinopolyspora</taxon>
    </lineage>
</organism>
<dbReference type="Pfam" id="PF00293">
    <property type="entry name" value="NUDIX"/>
    <property type="match status" value="1"/>
</dbReference>